<organism evidence="10 11">
    <name type="scientific">Hydrogenophaga palleronii</name>
    <dbReference type="NCBI Taxonomy" id="65655"/>
    <lineage>
        <taxon>Bacteria</taxon>
        <taxon>Pseudomonadati</taxon>
        <taxon>Pseudomonadota</taxon>
        <taxon>Betaproteobacteria</taxon>
        <taxon>Burkholderiales</taxon>
        <taxon>Comamonadaceae</taxon>
        <taxon>Hydrogenophaga</taxon>
    </lineage>
</organism>
<comment type="subcellular location">
    <subcellularLocation>
        <location evidence="1">Cell membrane</location>
        <topology evidence="1">Multi-pass membrane protein</topology>
    </subcellularLocation>
</comment>
<comment type="similarity">
    <text evidence="8">Belongs to the binding-protein-dependent transport system permease family. LivHM subfamily.</text>
</comment>
<evidence type="ECO:0000256" key="7">
    <source>
        <dbReference type="ARBA" id="ARBA00023136"/>
    </source>
</evidence>
<keyword evidence="6 9" id="KW-1133">Transmembrane helix</keyword>
<proteinExistence type="inferred from homology"/>
<keyword evidence="2" id="KW-0813">Transport</keyword>
<dbReference type="Proteomes" id="UP001265700">
    <property type="component" value="Unassembled WGS sequence"/>
</dbReference>
<feature type="transmembrane region" description="Helical" evidence="9">
    <location>
        <begin position="137"/>
        <end position="157"/>
    </location>
</feature>
<evidence type="ECO:0000256" key="9">
    <source>
        <dbReference type="SAM" id="Phobius"/>
    </source>
</evidence>
<dbReference type="InterPro" id="IPR001851">
    <property type="entry name" value="ABC_transp_permease"/>
</dbReference>
<dbReference type="Pfam" id="PF02653">
    <property type="entry name" value="BPD_transp_2"/>
    <property type="match status" value="1"/>
</dbReference>
<dbReference type="InterPro" id="IPR052157">
    <property type="entry name" value="BCAA_transport_permease"/>
</dbReference>
<evidence type="ECO:0000256" key="2">
    <source>
        <dbReference type="ARBA" id="ARBA00022448"/>
    </source>
</evidence>
<gene>
    <name evidence="10" type="ORF">J2W49_003837</name>
</gene>
<feature type="transmembrane region" description="Helical" evidence="9">
    <location>
        <begin position="186"/>
        <end position="209"/>
    </location>
</feature>
<feature type="transmembrane region" description="Helical" evidence="9">
    <location>
        <begin position="255"/>
        <end position="276"/>
    </location>
</feature>
<dbReference type="PANTHER" id="PTHR11795">
    <property type="entry name" value="BRANCHED-CHAIN AMINO ACID TRANSPORT SYSTEM PERMEASE PROTEIN LIVH"/>
    <property type="match status" value="1"/>
</dbReference>
<evidence type="ECO:0000256" key="4">
    <source>
        <dbReference type="ARBA" id="ARBA00022692"/>
    </source>
</evidence>
<feature type="transmembrane region" description="Helical" evidence="9">
    <location>
        <begin position="6"/>
        <end position="28"/>
    </location>
</feature>
<dbReference type="EMBL" id="JAVDWU010000009">
    <property type="protein sequence ID" value="MDR7151861.1"/>
    <property type="molecule type" value="Genomic_DNA"/>
</dbReference>
<evidence type="ECO:0000313" key="10">
    <source>
        <dbReference type="EMBL" id="MDR7151861.1"/>
    </source>
</evidence>
<evidence type="ECO:0000256" key="5">
    <source>
        <dbReference type="ARBA" id="ARBA00022970"/>
    </source>
</evidence>
<comment type="caution">
    <text evidence="10">The sequence shown here is derived from an EMBL/GenBank/DDBJ whole genome shotgun (WGS) entry which is preliminary data.</text>
</comment>
<evidence type="ECO:0000313" key="11">
    <source>
        <dbReference type="Proteomes" id="UP001265700"/>
    </source>
</evidence>
<feature type="transmembrane region" description="Helical" evidence="9">
    <location>
        <begin position="221"/>
        <end position="248"/>
    </location>
</feature>
<keyword evidence="7 9" id="KW-0472">Membrane</keyword>
<name>A0ABU1WSD0_9BURK</name>
<feature type="transmembrane region" description="Helical" evidence="9">
    <location>
        <begin position="60"/>
        <end position="78"/>
    </location>
</feature>
<keyword evidence="3" id="KW-1003">Cell membrane</keyword>
<dbReference type="PANTHER" id="PTHR11795:SF451">
    <property type="entry name" value="ABC TRANSPORTER PERMEASE PROTEIN"/>
    <property type="match status" value="1"/>
</dbReference>
<sequence>MNEFISQLLSGLATGGIYASMALALVMIYRSTHHVNFAQGEMAMFSTFLASMLIQAGWPYWATFFATVGIAFAMGAAIEMTLIRRLRNAPILSIVVVFVALLVILHSLAGWLFGYTIRSFPSPFAESTWYGSTLLSPHQIGAIGITLLMLALVYVFFRFSPLGLAMRATAENPVSSRLVGVRVNRMLALGWGLAGAIGAVAGMMIAPVVFLDVHMMSGVLIYAFAAAVLGGIASAWGAVVGGFIVGVLENLLGTYVVGSELKLSVALVLIIGVLVVRPSGLFGKAVVVRV</sequence>
<keyword evidence="5" id="KW-0029">Amino-acid transport</keyword>
<dbReference type="RefSeq" id="WP_310320053.1">
    <property type="nucleotide sequence ID" value="NZ_JAVDWU010000009.1"/>
</dbReference>
<protein>
    <submittedName>
        <fullName evidence="10">Branched-chain amino acid transport system permease protein</fullName>
    </submittedName>
</protein>
<reference evidence="10 11" key="1">
    <citation type="submission" date="2023-07" db="EMBL/GenBank/DDBJ databases">
        <title>Sorghum-associated microbial communities from plants grown in Nebraska, USA.</title>
        <authorList>
            <person name="Schachtman D."/>
        </authorList>
    </citation>
    <scope>NUCLEOTIDE SEQUENCE [LARGE SCALE GENOMIC DNA]</scope>
    <source>
        <strain evidence="10 11">4249</strain>
    </source>
</reference>
<keyword evidence="11" id="KW-1185">Reference proteome</keyword>
<feature type="transmembrane region" description="Helical" evidence="9">
    <location>
        <begin position="90"/>
        <end position="117"/>
    </location>
</feature>
<evidence type="ECO:0000256" key="6">
    <source>
        <dbReference type="ARBA" id="ARBA00022989"/>
    </source>
</evidence>
<evidence type="ECO:0000256" key="8">
    <source>
        <dbReference type="ARBA" id="ARBA00037998"/>
    </source>
</evidence>
<keyword evidence="4 9" id="KW-0812">Transmembrane</keyword>
<dbReference type="CDD" id="cd06582">
    <property type="entry name" value="TM_PBP1_LivH_like"/>
    <property type="match status" value="1"/>
</dbReference>
<evidence type="ECO:0000256" key="1">
    <source>
        <dbReference type="ARBA" id="ARBA00004651"/>
    </source>
</evidence>
<evidence type="ECO:0000256" key="3">
    <source>
        <dbReference type="ARBA" id="ARBA00022475"/>
    </source>
</evidence>
<accession>A0ABU1WSD0</accession>